<proteinExistence type="predicted"/>
<dbReference type="EMBL" id="MH248138">
    <property type="protein sequence ID" value="AWY08398.1"/>
    <property type="molecule type" value="Genomic_DNA"/>
</dbReference>
<name>A0A2Z4QDT0_9CAUD</name>
<evidence type="ECO:0000313" key="2">
    <source>
        <dbReference type="Proteomes" id="UP000251795"/>
    </source>
</evidence>
<sequence>MTFDVYCSRKPTHAECERIHQLMQRTMKKVGKPFFAHTLVITGAATSQAMAALSHIGCNVSTRPPKHRIKHAVVIGGPAPSDFMKNRRQVLICPED</sequence>
<gene>
    <name evidence="1" type="ORF">Alexandra_126</name>
</gene>
<evidence type="ECO:0000313" key="1">
    <source>
        <dbReference type="EMBL" id="AWY08398.1"/>
    </source>
</evidence>
<reference evidence="1 2" key="1">
    <citation type="submission" date="2018-04" db="EMBL/GenBank/DDBJ databases">
        <authorList>
            <person name="Go L.Y."/>
            <person name="Mitchell J.A."/>
        </authorList>
    </citation>
    <scope>NUCLEOTIDE SEQUENCE [LARGE SCALE GENOMIC DNA]</scope>
</reference>
<protein>
    <submittedName>
        <fullName evidence="1">Uncharacterized protein</fullName>
    </submittedName>
</protein>
<dbReference type="Proteomes" id="UP000251795">
    <property type="component" value="Segment"/>
</dbReference>
<keyword evidence="2" id="KW-1185">Reference proteome</keyword>
<organism evidence="1 2">
    <name type="scientific">Erwinia phage vB_EamM_Alexandra</name>
    <dbReference type="NCBI Taxonomy" id="2201424"/>
    <lineage>
        <taxon>Viruses</taxon>
        <taxon>Duplodnaviria</taxon>
        <taxon>Heunggongvirae</taxon>
        <taxon>Uroviricota</taxon>
        <taxon>Caudoviricetes</taxon>
        <taxon>Alexandravirus</taxon>
        <taxon>Alexandravirus alexandra</taxon>
    </lineage>
</organism>
<accession>A0A2Z4QDT0</accession>